<keyword evidence="2" id="KW-0175">Coiled coil</keyword>
<dbReference type="Proteomes" id="UP000249828">
    <property type="component" value="Unassembled WGS sequence"/>
</dbReference>
<evidence type="ECO:0000259" key="3">
    <source>
        <dbReference type="PROSITE" id="PS51756"/>
    </source>
</evidence>
<gene>
    <name evidence="4" type="ORF">CI088_07970</name>
</gene>
<reference evidence="4 5" key="1">
    <citation type="submission" date="2017-11" db="EMBL/GenBank/DDBJ databases">
        <title>Draft genome sequence of Enterococcus plantarum TRW2 strain isolated from lettuce.</title>
        <authorList>
            <person name="Kim E.B."/>
            <person name="Marco M.L."/>
            <person name="Williams T.R."/>
            <person name="You I.H."/>
        </authorList>
    </citation>
    <scope>NUCLEOTIDE SEQUENCE [LARGE SCALE GENOMIC DNA]</scope>
    <source>
        <strain evidence="4 5">TRW2</strain>
    </source>
</reference>
<name>A0A2W4BKD0_9ENTE</name>
<dbReference type="RefSeq" id="WP_111247804.1">
    <property type="nucleotide sequence ID" value="NZ_PIEU01000060.1"/>
</dbReference>
<dbReference type="AlphaFoldDB" id="A0A2W4BKD0"/>
<organism evidence="4 5">
    <name type="scientific">Enterococcus plantarum</name>
    <dbReference type="NCBI Taxonomy" id="1077675"/>
    <lineage>
        <taxon>Bacteria</taxon>
        <taxon>Bacillati</taxon>
        <taxon>Bacillota</taxon>
        <taxon>Bacilli</taxon>
        <taxon>Lactobacillales</taxon>
        <taxon>Enterococcaceae</taxon>
        <taxon>Enterococcus</taxon>
    </lineage>
</organism>
<dbReference type="EMBL" id="PIEU01000060">
    <property type="protein sequence ID" value="PZL73782.1"/>
    <property type="molecule type" value="Genomic_DNA"/>
</dbReference>
<comment type="caution">
    <text evidence="4">The sequence shown here is derived from an EMBL/GenBank/DDBJ whole genome shotgun (WGS) entry which is preliminary data.</text>
</comment>
<evidence type="ECO:0000256" key="2">
    <source>
        <dbReference type="SAM" id="Coils"/>
    </source>
</evidence>
<keyword evidence="5" id="KW-1185">Reference proteome</keyword>
<evidence type="ECO:0000313" key="4">
    <source>
        <dbReference type="EMBL" id="PZL73782.1"/>
    </source>
</evidence>
<proteinExistence type="inferred from homology"/>
<accession>A0A2W4BKD0</accession>
<protein>
    <recommendedName>
        <fullName evidence="3">LXG domain-containing protein</fullName>
    </recommendedName>
</protein>
<sequence length="479" mass="51760">MGLIYSSSDSAQLISALKKNLQSGKEASQQLKAGSQKVITAVDGKTLSGAAYTAGKGLFSELVIPTISKVTSAMDRIEQELQTYTNADQNISSEGTLDEDKLNQQIATKKAMKASVDASAAVARALSRNNPVAKILDALLDVQNNLNRMSNTFEDDIRELQKKLEKLHQFSSQTNSLFSNSLNDMKIAMQGVMVLNNTIVNSDGTYQLPSGFDSSWFTSVKAKNQTEVKQKLALSKGMTGLNLPKDAQKYYEEIMKDALKDVPVDQWETAIKELNQLLVFDDEGNILRVLPVNMGAGNGVIILKNGVNDQELTQIANRELSAKQRELLNESLLQLATGVTAALGGLGITGLSLGGTYFSGGTLALVGVTQAGVVAGTATTGVGVAIVSDAINKMGVQAGDVSYSFANNYDDYSRKVERMGPRKGSTPGNNQTQNKQIDDIVNKYKLNKKQRRQLHDEITGQGLSYQEIMEIAEDIMNGK</sequence>
<comment type="similarity">
    <text evidence="1">In the N-terminal section; belongs to the LXG family.</text>
</comment>
<evidence type="ECO:0000256" key="1">
    <source>
        <dbReference type="ARBA" id="ARBA00034117"/>
    </source>
</evidence>
<feature type="domain" description="LXG" evidence="3">
    <location>
        <begin position="1"/>
        <end position="237"/>
    </location>
</feature>
<feature type="coiled-coil region" evidence="2">
    <location>
        <begin position="67"/>
        <end position="94"/>
    </location>
</feature>
<dbReference type="PROSITE" id="PS51756">
    <property type="entry name" value="LXG"/>
    <property type="match status" value="1"/>
</dbReference>
<dbReference type="Pfam" id="PF04740">
    <property type="entry name" value="LXG"/>
    <property type="match status" value="1"/>
</dbReference>
<evidence type="ECO:0000313" key="5">
    <source>
        <dbReference type="Proteomes" id="UP000249828"/>
    </source>
</evidence>
<dbReference type="InterPro" id="IPR006829">
    <property type="entry name" value="LXG_dom"/>
</dbReference>